<feature type="compositionally biased region" description="Basic and acidic residues" evidence="4">
    <location>
        <begin position="26"/>
        <end position="40"/>
    </location>
</feature>
<evidence type="ECO:0000256" key="2">
    <source>
        <dbReference type="ARBA" id="ARBA00023043"/>
    </source>
</evidence>
<dbReference type="PROSITE" id="PS50088">
    <property type="entry name" value="ANK_REPEAT"/>
    <property type="match status" value="3"/>
</dbReference>
<dbReference type="InterPro" id="IPR002110">
    <property type="entry name" value="Ankyrin_rpt"/>
</dbReference>
<accession>A0ABN9TR00</accession>
<dbReference type="SUPFAM" id="SSF48403">
    <property type="entry name" value="Ankyrin repeat"/>
    <property type="match status" value="1"/>
</dbReference>
<feature type="repeat" description="ANK" evidence="3">
    <location>
        <begin position="676"/>
        <end position="708"/>
    </location>
</feature>
<feature type="repeat" description="ANK" evidence="3">
    <location>
        <begin position="643"/>
        <end position="675"/>
    </location>
</feature>
<gene>
    <name evidence="5" type="ORF">PCOR1329_LOCUS41472</name>
</gene>
<dbReference type="PANTHER" id="PTHR24198">
    <property type="entry name" value="ANKYRIN REPEAT AND PROTEIN KINASE DOMAIN-CONTAINING PROTEIN"/>
    <property type="match status" value="1"/>
</dbReference>
<dbReference type="Pfam" id="PF12796">
    <property type="entry name" value="Ank_2"/>
    <property type="match status" value="1"/>
</dbReference>
<dbReference type="PANTHER" id="PTHR24198:SF165">
    <property type="entry name" value="ANKYRIN REPEAT-CONTAINING PROTEIN-RELATED"/>
    <property type="match status" value="1"/>
</dbReference>
<sequence length="774" mass="84596">MSGPLCPPSAGEARAAPLLRAPRAAPRQDGRGGRRCERPTGSRGFALTRRQPFGRTRPSLAPRALVHASAAADRAARARPPEVLGWPSPRRAAHAGVAAALLARGRRARRRRSGAGGATARRQRAIGRPGPAWGAEEVAGWEDLGLFQDSSDPRRGTVALKLEPGTGRVRMLHSEYGPVPLEGRHELQGASLSAVVDFGALVAAARWSEEGLQFDDGRFAARVVGSVVHASASETATPASAQMGSGDARAYSNAVSVLEQPCFSEEQCKAVILSRKLLKGKLGHTGVTFDTTSAEDWRVPEDWRGISRRRDLKVRSWQQHLGSWGAFDEKAAYESWRDDEPAGQVPSVSALRAHGYFLKFFPGFAGTGMQRRRLLQHLQVPASALAQHLVQYATFWAQNPSRIDEVEAIFAGMTRERFEAQTRNHPERLLAQMARERALGRVEQLDGTVYQHLRGVDPVVQRWGDLALEILRSDREIGGAAEVLRNCAACYRRQAATGECVLIVLRRGEKLVAMGEWRPGYVQTSSGEKRWEWAQIVETGNAAVRSEWRSMFQLVLRDLVDLGADLNARDTEGQTALLLAAEHCKVDVIRVLAELGADLEARDREGRTALHRTGRLFAAGCGRVQVIRALAEVGADLEGENQYGQTALLQAAAYGSVEHVRVLAELGADLEAKGRDGRTALVVAMAHGDEETVSVLAELGADLEVKDRSGRWFVSLPSWVLTSRRKIMTAELSFKGRFFTELVMLFLLQVGADFEARDRLESAALMGPAQTARE</sequence>
<keyword evidence="6" id="KW-1185">Reference proteome</keyword>
<keyword evidence="2 3" id="KW-0040">ANK repeat</keyword>
<protein>
    <submittedName>
        <fullName evidence="5">Uncharacterized protein</fullName>
    </submittedName>
</protein>
<keyword evidence="1" id="KW-0677">Repeat</keyword>
<feature type="repeat" description="ANK" evidence="3">
    <location>
        <begin position="572"/>
        <end position="604"/>
    </location>
</feature>
<feature type="region of interest" description="Disordered" evidence="4">
    <location>
        <begin position="1"/>
        <end position="59"/>
    </location>
</feature>
<dbReference type="InterPro" id="IPR036770">
    <property type="entry name" value="Ankyrin_rpt-contain_sf"/>
</dbReference>
<evidence type="ECO:0000256" key="3">
    <source>
        <dbReference type="PROSITE-ProRule" id="PRU00023"/>
    </source>
</evidence>
<dbReference type="PROSITE" id="PS50297">
    <property type="entry name" value="ANK_REP_REGION"/>
    <property type="match status" value="3"/>
</dbReference>
<evidence type="ECO:0000256" key="4">
    <source>
        <dbReference type="SAM" id="MobiDB-lite"/>
    </source>
</evidence>
<feature type="compositionally biased region" description="Low complexity" evidence="4">
    <location>
        <begin position="13"/>
        <end position="25"/>
    </location>
</feature>
<dbReference type="Gene3D" id="1.25.40.20">
    <property type="entry name" value="Ankyrin repeat-containing domain"/>
    <property type="match status" value="1"/>
</dbReference>
<feature type="region of interest" description="Disordered" evidence="4">
    <location>
        <begin position="104"/>
        <end position="133"/>
    </location>
</feature>
<organism evidence="5 6">
    <name type="scientific">Prorocentrum cordatum</name>
    <dbReference type="NCBI Taxonomy" id="2364126"/>
    <lineage>
        <taxon>Eukaryota</taxon>
        <taxon>Sar</taxon>
        <taxon>Alveolata</taxon>
        <taxon>Dinophyceae</taxon>
        <taxon>Prorocentrales</taxon>
        <taxon>Prorocentraceae</taxon>
        <taxon>Prorocentrum</taxon>
    </lineage>
</organism>
<evidence type="ECO:0000256" key="1">
    <source>
        <dbReference type="ARBA" id="ARBA00022737"/>
    </source>
</evidence>
<name>A0ABN9TR00_9DINO</name>
<proteinExistence type="predicted"/>
<feature type="compositionally biased region" description="Basic residues" evidence="4">
    <location>
        <begin position="104"/>
        <end position="113"/>
    </location>
</feature>
<dbReference type="Pfam" id="PF13857">
    <property type="entry name" value="Ank_5"/>
    <property type="match status" value="1"/>
</dbReference>
<dbReference type="SMART" id="SM00248">
    <property type="entry name" value="ANK"/>
    <property type="match status" value="4"/>
</dbReference>
<reference evidence="5" key="1">
    <citation type="submission" date="2023-10" db="EMBL/GenBank/DDBJ databases">
        <authorList>
            <person name="Chen Y."/>
            <person name="Shah S."/>
            <person name="Dougan E. K."/>
            <person name="Thang M."/>
            <person name="Chan C."/>
        </authorList>
    </citation>
    <scope>NUCLEOTIDE SEQUENCE [LARGE SCALE GENOMIC DNA]</scope>
</reference>
<dbReference type="EMBL" id="CAUYUJ010014989">
    <property type="protein sequence ID" value="CAK0848574.1"/>
    <property type="molecule type" value="Genomic_DNA"/>
</dbReference>
<dbReference type="Proteomes" id="UP001189429">
    <property type="component" value="Unassembled WGS sequence"/>
</dbReference>
<evidence type="ECO:0000313" key="6">
    <source>
        <dbReference type="Proteomes" id="UP001189429"/>
    </source>
</evidence>
<comment type="caution">
    <text evidence="5">The sequence shown here is derived from an EMBL/GenBank/DDBJ whole genome shotgun (WGS) entry which is preliminary data.</text>
</comment>
<evidence type="ECO:0000313" key="5">
    <source>
        <dbReference type="EMBL" id="CAK0848574.1"/>
    </source>
</evidence>